<dbReference type="Proteomes" id="UP000036277">
    <property type="component" value="Unassembled WGS sequence"/>
</dbReference>
<proteinExistence type="predicted"/>
<organism evidence="1 2">
    <name type="scientific">Xenorhabdus khoisanae</name>
    <dbReference type="NCBI Taxonomy" id="880157"/>
    <lineage>
        <taxon>Bacteria</taxon>
        <taxon>Pseudomonadati</taxon>
        <taxon>Pseudomonadota</taxon>
        <taxon>Gammaproteobacteria</taxon>
        <taxon>Enterobacterales</taxon>
        <taxon>Morganellaceae</taxon>
        <taxon>Xenorhabdus</taxon>
    </lineage>
</organism>
<protein>
    <submittedName>
        <fullName evidence="1">Uncharacterized protein</fullName>
    </submittedName>
</protein>
<dbReference type="EMBL" id="LFCV01000013">
    <property type="protein sequence ID" value="KMJ46658.1"/>
    <property type="molecule type" value="Genomic_DNA"/>
</dbReference>
<dbReference type="PATRIC" id="fig|880157.4.peg.458"/>
<gene>
    <name evidence="1" type="ORF">AB204_02195</name>
</gene>
<name>A0A0J5FWT6_9GAMM</name>
<dbReference type="AlphaFoldDB" id="A0A0J5FWT6"/>
<evidence type="ECO:0000313" key="1">
    <source>
        <dbReference type="EMBL" id="KMJ46658.1"/>
    </source>
</evidence>
<evidence type="ECO:0000313" key="2">
    <source>
        <dbReference type="Proteomes" id="UP000036277"/>
    </source>
</evidence>
<dbReference type="OrthoDB" id="6443394at2"/>
<dbReference type="RefSeq" id="WP_047961740.1">
    <property type="nucleotide sequence ID" value="NZ_CAWMBG010000013.1"/>
</dbReference>
<accession>A0A0J5FWT6</accession>
<keyword evidence="2" id="KW-1185">Reference proteome</keyword>
<comment type="caution">
    <text evidence="1">The sequence shown here is derived from an EMBL/GenBank/DDBJ whole genome shotgun (WGS) entry which is preliminary data.</text>
</comment>
<sequence length="248" mass="25996">MLDNEKQIAAFRALGAEGLHPPAALTISKSTAASAIEKASSLRKLVKKETTYPASVTHALSKITDAIGKLTVSANAANAFHNAINSYQNPSQLIQMRIGWTCYLKGNLLPDSTPFHLIEAIADTEITTVQNQLVAGIQTGDIKAAMDEINPILANSLGAGGLVSRLTDEQTSRLNHAAEALARSLDSLNKATEAINRLATQANDSANHAQKSFSDAVSVSIISGLIESPVMVDALKAVTPASVISALS</sequence>
<dbReference type="STRING" id="880157.AB204_02195"/>
<reference evidence="1 2" key="1">
    <citation type="submission" date="2015-06" db="EMBL/GenBank/DDBJ databases">
        <title>Draft Whole-Genome Sequence of the Entomopathogenic Bacterium Xenorhabdus khoisanae.</title>
        <authorList>
            <person name="Naidoo S."/>
            <person name="Featherston J."/>
            <person name="Gray V.M."/>
        </authorList>
    </citation>
    <scope>NUCLEOTIDE SEQUENCE [LARGE SCALE GENOMIC DNA]</scope>
    <source>
        <strain evidence="1 2">MCB</strain>
    </source>
</reference>